<evidence type="ECO:0000256" key="2">
    <source>
        <dbReference type="ARBA" id="ARBA00022448"/>
    </source>
</evidence>
<evidence type="ECO:0000259" key="5">
    <source>
        <dbReference type="SMART" id="SM00062"/>
    </source>
</evidence>
<dbReference type="Proteomes" id="UP000604381">
    <property type="component" value="Unassembled WGS sequence"/>
</dbReference>
<evidence type="ECO:0000313" key="6">
    <source>
        <dbReference type="EMBL" id="MBF2735184.1"/>
    </source>
</evidence>
<comment type="similarity">
    <text evidence="1">Belongs to the bacterial solute-binding protein 3 family.</text>
</comment>
<feature type="domain" description="Solute-binding protein family 3/N-terminal" evidence="5">
    <location>
        <begin position="37"/>
        <end position="255"/>
    </location>
</feature>
<proteinExistence type="inferred from homology"/>
<dbReference type="Pfam" id="PF00497">
    <property type="entry name" value="SBP_bac_3"/>
    <property type="match status" value="1"/>
</dbReference>
<evidence type="ECO:0000256" key="3">
    <source>
        <dbReference type="ARBA" id="ARBA00022729"/>
    </source>
</evidence>
<dbReference type="AlphaFoldDB" id="A0A930UH72"/>
<keyword evidence="2" id="KW-0813">Transport</keyword>
<name>A0A930UH72_9GAMM</name>
<dbReference type="GO" id="GO:0006865">
    <property type="term" value="P:amino acid transport"/>
    <property type="evidence" value="ECO:0007669"/>
    <property type="project" value="TreeGrafter"/>
</dbReference>
<dbReference type="SUPFAM" id="SSF53850">
    <property type="entry name" value="Periplasmic binding protein-like II"/>
    <property type="match status" value="1"/>
</dbReference>
<accession>A0A930UH72</accession>
<dbReference type="PANTHER" id="PTHR30085">
    <property type="entry name" value="AMINO ACID ABC TRANSPORTER PERMEASE"/>
    <property type="match status" value="1"/>
</dbReference>
<dbReference type="PANTHER" id="PTHR30085:SF7">
    <property type="entry name" value="AMINO-ACID ABC TRANSPORTER-BINDING PROTEIN YHDW-RELATED"/>
    <property type="match status" value="1"/>
</dbReference>
<dbReference type="Gene3D" id="3.40.190.10">
    <property type="entry name" value="Periplasmic binding protein-like II"/>
    <property type="match status" value="2"/>
</dbReference>
<feature type="non-terminal residue" evidence="6">
    <location>
        <position position="256"/>
    </location>
</feature>
<keyword evidence="3 4" id="KW-0732">Signal</keyword>
<feature type="signal peptide" evidence="4">
    <location>
        <begin position="1"/>
        <end position="19"/>
    </location>
</feature>
<keyword evidence="7" id="KW-1185">Reference proteome</keyword>
<reference evidence="6" key="1">
    <citation type="submission" date="2020-10" db="EMBL/GenBank/DDBJ databases">
        <title>An improved Amphimedon queenslandica hologenome assembly reveals how three proteobacterial symbionts can extend the metabolic phenotypic of their marine sponge host.</title>
        <authorList>
            <person name="Degnan B."/>
            <person name="Degnan S."/>
            <person name="Xiang X."/>
        </authorList>
    </citation>
    <scope>NUCLEOTIDE SEQUENCE</scope>
    <source>
        <strain evidence="6">AqS2</strain>
    </source>
</reference>
<organism evidence="6 7">
    <name type="scientific">Candidatus Amphirhobacter heronislandensis</name>
    <dbReference type="NCBI Taxonomy" id="1732024"/>
    <lineage>
        <taxon>Bacteria</taxon>
        <taxon>Pseudomonadati</taxon>
        <taxon>Pseudomonadota</taxon>
        <taxon>Gammaproteobacteria</taxon>
        <taxon>Candidatus Tethybacterales</taxon>
        <taxon>Candidatus Tethybacteraceae</taxon>
        <taxon>Candidatus Amphirhobacter</taxon>
    </lineage>
</organism>
<evidence type="ECO:0000256" key="1">
    <source>
        <dbReference type="ARBA" id="ARBA00010333"/>
    </source>
</evidence>
<dbReference type="InterPro" id="IPR001638">
    <property type="entry name" value="Solute-binding_3/MltF_N"/>
</dbReference>
<evidence type="ECO:0000256" key="4">
    <source>
        <dbReference type="SAM" id="SignalP"/>
    </source>
</evidence>
<comment type="caution">
    <text evidence="6">The sequence shown here is derived from an EMBL/GenBank/DDBJ whole genome shotgun (WGS) entry which is preliminary data.</text>
</comment>
<dbReference type="SMART" id="SM00062">
    <property type="entry name" value="PBPb"/>
    <property type="match status" value="1"/>
</dbReference>
<feature type="chain" id="PRO_5037173572" evidence="4">
    <location>
        <begin position="20"/>
        <end position="256"/>
    </location>
</feature>
<sequence>MKTLSIRLALRGLCLAALAAAPGAGAQTMKLIQDRDELICGVSGLLTGFSAPDDNGVMQGLDADFCRGLAAAVLGDQDKVRFVNLTAKERFEALASGEVDLLARNSTHTLTRDASLGLNFTYYNFIDGQGFMVFEDLDVSSVLQLDGARICVQSGTTTESNLADYFRQHDMEYEQITYDNMTEATRGFENNYCDVITTDASGLASVRTDLANPARAMILPEIISKEPLGPVVRQGDDEFLNVVKWALYAMINAEEL</sequence>
<dbReference type="InterPro" id="IPR051455">
    <property type="entry name" value="Bact_solute-bind_prot3"/>
</dbReference>
<protein>
    <submittedName>
        <fullName evidence="6">Amino acid ABC transporter substrate-binding protein</fullName>
    </submittedName>
</protein>
<gene>
    <name evidence="6" type="ORF">ISN26_03730</name>
</gene>
<dbReference type="CDD" id="cd13692">
    <property type="entry name" value="PBP2_BztA"/>
    <property type="match status" value="1"/>
</dbReference>
<evidence type="ECO:0000313" key="7">
    <source>
        <dbReference type="Proteomes" id="UP000604381"/>
    </source>
</evidence>
<dbReference type="EMBL" id="JADHEI010000033">
    <property type="protein sequence ID" value="MBF2735184.1"/>
    <property type="molecule type" value="Genomic_DNA"/>
</dbReference>